<dbReference type="Proteomes" id="UP000626092">
    <property type="component" value="Unassembled WGS sequence"/>
</dbReference>
<keyword evidence="3" id="KW-1185">Reference proteome</keyword>
<dbReference type="OrthoDB" id="1111059at2759"/>
<accession>A0A834GI48</accession>
<gene>
    <name evidence="2" type="ORF">RHSIM_Rhsim08G0054000</name>
</gene>
<evidence type="ECO:0000313" key="2">
    <source>
        <dbReference type="EMBL" id="KAF7135318.1"/>
    </source>
</evidence>
<dbReference type="InterPro" id="IPR012442">
    <property type="entry name" value="DUF1645_plant"/>
</dbReference>
<dbReference type="PANTHER" id="PTHR33095">
    <property type="entry name" value="OS07G0619500 PROTEIN"/>
    <property type="match status" value="1"/>
</dbReference>
<reference evidence="2" key="1">
    <citation type="submission" date="2019-11" db="EMBL/GenBank/DDBJ databases">
        <authorList>
            <person name="Liu Y."/>
            <person name="Hou J."/>
            <person name="Li T.-Q."/>
            <person name="Guan C.-H."/>
            <person name="Wu X."/>
            <person name="Wu H.-Z."/>
            <person name="Ling F."/>
            <person name="Zhang R."/>
            <person name="Shi X.-G."/>
            <person name="Ren J.-P."/>
            <person name="Chen E.-F."/>
            <person name="Sun J.-M."/>
        </authorList>
    </citation>
    <scope>NUCLEOTIDE SEQUENCE</scope>
    <source>
        <strain evidence="2">Adult_tree_wgs_1</strain>
        <tissue evidence="2">Leaves</tissue>
    </source>
</reference>
<organism evidence="2 3">
    <name type="scientific">Rhododendron simsii</name>
    <name type="common">Sims's rhododendron</name>
    <dbReference type="NCBI Taxonomy" id="118357"/>
    <lineage>
        <taxon>Eukaryota</taxon>
        <taxon>Viridiplantae</taxon>
        <taxon>Streptophyta</taxon>
        <taxon>Embryophyta</taxon>
        <taxon>Tracheophyta</taxon>
        <taxon>Spermatophyta</taxon>
        <taxon>Magnoliopsida</taxon>
        <taxon>eudicotyledons</taxon>
        <taxon>Gunneridae</taxon>
        <taxon>Pentapetalae</taxon>
        <taxon>asterids</taxon>
        <taxon>Ericales</taxon>
        <taxon>Ericaceae</taxon>
        <taxon>Ericoideae</taxon>
        <taxon>Rhodoreae</taxon>
        <taxon>Rhododendron</taxon>
    </lineage>
</organism>
<evidence type="ECO:0000256" key="1">
    <source>
        <dbReference type="SAM" id="MobiDB-lite"/>
    </source>
</evidence>
<comment type="caution">
    <text evidence="2">The sequence shown here is derived from an EMBL/GenBank/DDBJ whole genome shotgun (WGS) entry which is preliminary data.</text>
</comment>
<name>A0A834GI48_RHOSS</name>
<proteinExistence type="predicted"/>
<dbReference type="Pfam" id="PF07816">
    <property type="entry name" value="DUF1645"/>
    <property type="match status" value="1"/>
</dbReference>
<dbReference type="AlphaFoldDB" id="A0A834GI48"/>
<protein>
    <submittedName>
        <fullName evidence="2">Uncharacterized protein</fullName>
    </submittedName>
</protein>
<feature type="region of interest" description="Disordered" evidence="1">
    <location>
        <begin position="108"/>
        <end position="127"/>
    </location>
</feature>
<dbReference type="PANTHER" id="PTHR33095:SF127">
    <property type="entry name" value="OS05G0578100 PROTEIN"/>
    <property type="match status" value="1"/>
</dbReference>
<sequence length="249" mass="28219">MEEEAVSFNFYDSSHHGFAEKNAQVTDEGNPLETPTGMDDDFEFTHISSDYDANAGEIFREGQIRPVFPVFNRDLLTRNDSDQSDHGKKLTELLTLRLALEKSFRFAYESDDEERGPPSSPSSESEADYAYCIWRPEAVEKSPRRYKKSDSAGALASKQWKLSDFLHRRSSSEGMEDSFAFFTPTYGEQQEGEMQGTVESTQKAGKTNAKKKVSVASAHEVFCVRKLQGEKRKSFLPYRQDLVGLFAPF</sequence>
<dbReference type="EMBL" id="WJXA01000008">
    <property type="protein sequence ID" value="KAF7135318.1"/>
    <property type="molecule type" value="Genomic_DNA"/>
</dbReference>
<evidence type="ECO:0000313" key="3">
    <source>
        <dbReference type="Proteomes" id="UP000626092"/>
    </source>
</evidence>